<proteinExistence type="predicted"/>
<keyword evidence="2" id="KW-1185">Reference proteome</keyword>
<protein>
    <submittedName>
        <fullName evidence="1">Uncharacterized protein</fullName>
    </submittedName>
</protein>
<organism evidence="1 2">
    <name type="scientific">Caerostris extrusa</name>
    <name type="common">Bark spider</name>
    <name type="synonym">Caerostris bankana</name>
    <dbReference type="NCBI Taxonomy" id="172846"/>
    <lineage>
        <taxon>Eukaryota</taxon>
        <taxon>Metazoa</taxon>
        <taxon>Ecdysozoa</taxon>
        <taxon>Arthropoda</taxon>
        <taxon>Chelicerata</taxon>
        <taxon>Arachnida</taxon>
        <taxon>Araneae</taxon>
        <taxon>Araneomorphae</taxon>
        <taxon>Entelegynae</taxon>
        <taxon>Araneoidea</taxon>
        <taxon>Araneidae</taxon>
        <taxon>Caerostris</taxon>
    </lineage>
</organism>
<accession>A0AAV4NWQ7</accession>
<sequence length="101" mass="11385">MCDGALTFCHCRFSLHNQKTVPLACNELQAALRYCLHWGINNRDLPISPLHFFFCSTLSHFLPDKPYSVFLEPQGNCVCCHRVVGKESGCTTNTMHSDPIV</sequence>
<evidence type="ECO:0000313" key="2">
    <source>
        <dbReference type="Proteomes" id="UP001054945"/>
    </source>
</evidence>
<dbReference type="AlphaFoldDB" id="A0AAV4NWQ7"/>
<reference evidence="1 2" key="1">
    <citation type="submission" date="2021-06" db="EMBL/GenBank/DDBJ databases">
        <title>Caerostris extrusa draft genome.</title>
        <authorList>
            <person name="Kono N."/>
            <person name="Arakawa K."/>
        </authorList>
    </citation>
    <scope>NUCLEOTIDE SEQUENCE [LARGE SCALE GENOMIC DNA]</scope>
</reference>
<gene>
    <name evidence="1" type="ORF">CEXT_129081</name>
</gene>
<dbReference type="Proteomes" id="UP001054945">
    <property type="component" value="Unassembled WGS sequence"/>
</dbReference>
<comment type="caution">
    <text evidence="1">The sequence shown here is derived from an EMBL/GenBank/DDBJ whole genome shotgun (WGS) entry which is preliminary data.</text>
</comment>
<evidence type="ECO:0000313" key="1">
    <source>
        <dbReference type="EMBL" id="GIX88401.1"/>
    </source>
</evidence>
<name>A0AAV4NWQ7_CAEEX</name>
<dbReference type="EMBL" id="BPLR01003765">
    <property type="protein sequence ID" value="GIX88401.1"/>
    <property type="molecule type" value="Genomic_DNA"/>
</dbReference>